<reference evidence="1 2" key="1">
    <citation type="submission" date="2018-06" db="EMBL/GenBank/DDBJ databases">
        <authorList>
            <consortium name="Pathogen Informatics"/>
            <person name="Doyle S."/>
        </authorList>
    </citation>
    <scope>NUCLEOTIDE SEQUENCE [LARGE SCALE GENOMIC DNA]</scope>
    <source>
        <strain evidence="1 2">NCTC10926</strain>
    </source>
</reference>
<proteinExistence type="predicted"/>
<accession>A0A380X6D6</accession>
<dbReference type="AlphaFoldDB" id="A0A380X6D6"/>
<evidence type="ECO:0000313" key="1">
    <source>
        <dbReference type="EMBL" id="SUU98403.1"/>
    </source>
</evidence>
<evidence type="ECO:0000313" key="2">
    <source>
        <dbReference type="Proteomes" id="UP000254620"/>
    </source>
</evidence>
<organism evidence="1 2">
    <name type="scientific">Avibacterium paragallinarum</name>
    <name type="common">Haemophilus gallinarum</name>
    <dbReference type="NCBI Taxonomy" id="728"/>
    <lineage>
        <taxon>Bacteria</taxon>
        <taxon>Pseudomonadati</taxon>
        <taxon>Pseudomonadota</taxon>
        <taxon>Gammaproteobacteria</taxon>
        <taxon>Pasteurellales</taxon>
        <taxon>Pasteurellaceae</taxon>
        <taxon>Avibacterium</taxon>
    </lineage>
</organism>
<dbReference type="RefSeq" id="WP_256730304.1">
    <property type="nucleotide sequence ID" value="NZ_CP034110.1"/>
</dbReference>
<name>A0A380X6D6_AVIPA</name>
<dbReference type="GeneID" id="78080624"/>
<gene>
    <name evidence="1" type="ORF">NCTC10926_01831</name>
</gene>
<dbReference type="EMBL" id="UFSW01000001">
    <property type="protein sequence ID" value="SUU98403.1"/>
    <property type="molecule type" value="Genomic_DNA"/>
</dbReference>
<dbReference type="Proteomes" id="UP000254620">
    <property type="component" value="Unassembled WGS sequence"/>
</dbReference>
<protein>
    <submittedName>
        <fullName evidence="1">Uncharacterized protein</fullName>
    </submittedName>
</protein>
<sequence length="41" mass="4556">MLNLLKRSIDRDTLDAWAKMLEDIAKAALLAGNIWSKSGLL</sequence>